<comment type="caution">
    <text evidence="2">The sequence shown here is derived from an EMBL/GenBank/DDBJ whole genome shotgun (WGS) entry which is preliminary data.</text>
</comment>
<dbReference type="Gene3D" id="1.50.10.140">
    <property type="match status" value="1"/>
</dbReference>
<accession>A0A2N1PL04</accession>
<evidence type="ECO:0000313" key="2">
    <source>
        <dbReference type="EMBL" id="PKK89027.1"/>
    </source>
</evidence>
<dbReference type="Proteomes" id="UP000233256">
    <property type="component" value="Unassembled WGS sequence"/>
</dbReference>
<evidence type="ECO:0000313" key="3">
    <source>
        <dbReference type="Proteomes" id="UP000233256"/>
    </source>
</evidence>
<proteinExistence type="predicted"/>
<dbReference type="Pfam" id="PF10091">
    <property type="entry name" value="Glycoamylase"/>
    <property type="match status" value="1"/>
</dbReference>
<evidence type="ECO:0000259" key="1">
    <source>
        <dbReference type="Pfam" id="PF10091"/>
    </source>
</evidence>
<protein>
    <recommendedName>
        <fullName evidence="1">Glycoamylase-like domain-containing protein</fullName>
    </recommendedName>
</protein>
<feature type="domain" description="Glycoamylase-like" evidence="1">
    <location>
        <begin position="210"/>
        <end position="418"/>
    </location>
</feature>
<dbReference type="EMBL" id="PGXC01000027">
    <property type="protein sequence ID" value="PKK89027.1"/>
    <property type="molecule type" value="Genomic_DNA"/>
</dbReference>
<name>A0A2N1PL04_9BACT</name>
<dbReference type="Gene3D" id="2.60.40.1190">
    <property type="match status" value="1"/>
</dbReference>
<sequence length="663" mass="76225">MLSNPFHAFSNDKVVPNYPLKEKKLACQLMGNENSYPLNDADEKFLDQVQKKTFNYFIENVNLETGLVMDRADNFNETDFNYAPATIAGSGFGLSALIVGVERGWISRQTAENITVNTLKYAQYHLESKNGFFYHFMDMKTGNRVWNCELSSIDTALFMAGVLLAMEYYENPEIKELANALYCRIDWKWMTNSSQFLSMGWSPEKGFIPHYWKDYAECMILYIMAMGAPENNLDPECWQMLHRQAGKYGEYTLISCPPLFTHQYSHIWIDFQNKNDGYADYFYNSIQATLANRQFCLDSAKSFPASYQNNCWGLTACIGPEGYMAYGASPGSAVSDGTVSPTAAGGSIVFTPEKSIQVLKYIFRTHYKQMWGKYGFSDSMNLEKNWFAKDAYAINQGPILLMIENLRTGLIWKLFMKNRYIQKGMALAKFRKSRNFKLNLAKLEIRETKSYFPHLRPAHNSIRISDEIGPDTENFDFKSFSKMAGKPLIMDKNYLQIGINRQENYRTETFFFHNSQYLFICGSVFDREIVTKNDESLMHLDDAIEIYIDSDNDNFKWGGTGDFQIVLSPPLNENGKFRAVESFKKNLMTPLMKTAYKPMKNPHGCKIGYKYILCLPRKAFNLSKESTGLTIVFHNVDENIPSDCKLNWFYAEPGIMLGKLILK</sequence>
<organism evidence="2 3">
    <name type="scientific">Candidatus Wallbacteria bacterium HGW-Wallbacteria-1</name>
    <dbReference type="NCBI Taxonomy" id="2013854"/>
    <lineage>
        <taxon>Bacteria</taxon>
        <taxon>Candidatus Walliibacteriota</taxon>
    </lineage>
</organism>
<dbReference type="AlphaFoldDB" id="A0A2N1PL04"/>
<dbReference type="SUPFAM" id="SSF49344">
    <property type="entry name" value="CBD9-like"/>
    <property type="match status" value="1"/>
</dbReference>
<dbReference type="InterPro" id="IPR019282">
    <property type="entry name" value="Glycoamylase-like_cons_dom"/>
</dbReference>
<gene>
    <name evidence="2" type="ORF">CVV64_16200</name>
</gene>
<reference evidence="2 3" key="1">
    <citation type="journal article" date="2017" name="ISME J.">
        <title>Potential for microbial H2 and metal transformations associated with novel bacteria and archaea in deep terrestrial subsurface sediments.</title>
        <authorList>
            <person name="Hernsdorf A.W."/>
            <person name="Amano Y."/>
            <person name="Miyakawa K."/>
            <person name="Ise K."/>
            <person name="Suzuki Y."/>
            <person name="Anantharaman K."/>
            <person name="Probst A."/>
            <person name="Burstein D."/>
            <person name="Thomas B.C."/>
            <person name="Banfield J.F."/>
        </authorList>
    </citation>
    <scope>NUCLEOTIDE SEQUENCE [LARGE SCALE GENOMIC DNA]</scope>
    <source>
        <strain evidence="2">HGW-Wallbacteria-1</strain>
    </source>
</reference>